<organism evidence="2 3">
    <name type="scientific">Pleuronectes platessa</name>
    <name type="common">European plaice</name>
    <dbReference type="NCBI Taxonomy" id="8262"/>
    <lineage>
        <taxon>Eukaryota</taxon>
        <taxon>Metazoa</taxon>
        <taxon>Chordata</taxon>
        <taxon>Craniata</taxon>
        <taxon>Vertebrata</taxon>
        <taxon>Euteleostomi</taxon>
        <taxon>Actinopterygii</taxon>
        <taxon>Neopterygii</taxon>
        <taxon>Teleostei</taxon>
        <taxon>Neoteleostei</taxon>
        <taxon>Acanthomorphata</taxon>
        <taxon>Carangaria</taxon>
        <taxon>Pleuronectiformes</taxon>
        <taxon>Pleuronectoidei</taxon>
        <taxon>Pleuronectidae</taxon>
        <taxon>Pleuronectes</taxon>
    </lineage>
</organism>
<comment type="caution">
    <text evidence="2">The sequence shown here is derived from an EMBL/GenBank/DDBJ whole genome shotgun (WGS) entry which is preliminary data.</text>
</comment>
<evidence type="ECO:0000313" key="2">
    <source>
        <dbReference type="EMBL" id="CAB1460566.1"/>
    </source>
</evidence>
<dbReference type="Proteomes" id="UP001153269">
    <property type="component" value="Unassembled WGS sequence"/>
</dbReference>
<reference evidence="2" key="1">
    <citation type="submission" date="2020-03" db="EMBL/GenBank/DDBJ databases">
        <authorList>
            <person name="Weist P."/>
        </authorList>
    </citation>
    <scope>NUCLEOTIDE SEQUENCE</scope>
</reference>
<dbReference type="EMBL" id="CADEAL010004484">
    <property type="protein sequence ID" value="CAB1460566.1"/>
    <property type="molecule type" value="Genomic_DNA"/>
</dbReference>
<accession>A0A9N7VYD3</accession>
<proteinExistence type="predicted"/>
<dbReference type="AlphaFoldDB" id="A0A9N7VYD3"/>
<feature type="region of interest" description="Disordered" evidence="1">
    <location>
        <begin position="1"/>
        <end position="79"/>
    </location>
</feature>
<name>A0A9N7VYD3_PLEPL</name>
<keyword evidence="3" id="KW-1185">Reference proteome</keyword>
<sequence length="188" mass="20490">MLGSGNMLGAAPRSEAPEHRRGAGKKLHNQPVTSPAPSDLFVFPTAPSEPRGRRQNTERLTPPGAERSLSRDWQRNKPRPCRGLQLRLLRRPVRVRLPPSRGSTGGMLPVNMCGPVSSAARNASREDAPFKTMTQGWRASQQEGVWQQGGEGTRGIQAGTNGLIKGLVELRGDAAEEHLRRHPHPPKG</sequence>
<protein>
    <submittedName>
        <fullName evidence="2">Uncharacterized protein</fullName>
    </submittedName>
</protein>
<evidence type="ECO:0000313" key="3">
    <source>
        <dbReference type="Proteomes" id="UP001153269"/>
    </source>
</evidence>
<evidence type="ECO:0000256" key="1">
    <source>
        <dbReference type="SAM" id="MobiDB-lite"/>
    </source>
</evidence>
<gene>
    <name evidence="2" type="ORF">PLEPLA_LOCUS48417</name>
</gene>